<dbReference type="AlphaFoldDB" id="A0A0P7WYL6"/>
<sequence>MGVGGSFLRPELEGASMLTGLAWCSGDLTEAPMMVCCRTLREHTPSSLRERSSIRIFCSASSSSEQRARSLSRATFMSLYCTGAWAWLGTGACDWDPAPPMRSSRRRPKMLCNGDRGFTSGWSILACKKSMSLVCCDIVPSILTFSWEYAACGGSRRLVGALRFQKICLIQSVLQALRQPEDQWSCTSSNSLCFSSRSVSNFCCRLRAFISSMACFFSRSLSFREEQGVTKGLLQGQDLRLVLFDCQLHRLAGLSTALVGTQPGAQRGRVDLKAAVSSSLCRSRALLSAWFFSSSRALRHASHCRSFSRSSSFRVSSSSTCSSSMVHVVFKVSMFYGDGAV</sequence>
<evidence type="ECO:0000313" key="1">
    <source>
        <dbReference type="EMBL" id="KPP66966.1"/>
    </source>
</evidence>
<organism evidence="1 2">
    <name type="scientific">Scleropages formosus</name>
    <name type="common">Asian bonytongue</name>
    <name type="synonym">Osteoglossum formosum</name>
    <dbReference type="NCBI Taxonomy" id="113540"/>
    <lineage>
        <taxon>Eukaryota</taxon>
        <taxon>Metazoa</taxon>
        <taxon>Chordata</taxon>
        <taxon>Craniata</taxon>
        <taxon>Vertebrata</taxon>
        <taxon>Euteleostomi</taxon>
        <taxon>Actinopterygii</taxon>
        <taxon>Neopterygii</taxon>
        <taxon>Teleostei</taxon>
        <taxon>Osteoglossocephala</taxon>
        <taxon>Osteoglossomorpha</taxon>
        <taxon>Osteoglossiformes</taxon>
        <taxon>Osteoglossidae</taxon>
        <taxon>Scleropages</taxon>
    </lineage>
</organism>
<reference evidence="1 2" key="1">
    <citation type="submission" date="2015-08" db="EMBL/GenBank/DDBJ databases">
        <title>The genome of the Asian arowana (Scleropages formosus).</title>
        <authorList>
            <person name="Tan M.H."/>
            <person name="Gan H.M."/>
            <person name="Croft L.J."/>
            <person name="Austin C.M."/>
        </authorList>
    </citation>
    <scope>NUCLEOTIDE SEQUENCE [LARGE SCALE GENOMIC DNA]</scope>
    <source>
        <strain evidence="1">Aro1</strain>
    </source>
</reference>
<comment type="caution">
    <text evidence="1">The sequence shown here is derived from an EMBL/GenBank/DDBJ whole genome shotgun (WGS) entry which is preliminary data.</text>
</comment>
<proteinExistence type="predicted"/>
<dbReference type="Proteomes" id="UP000034805">
    <property type="component" value="Unassembled WGS sequence"/>
</dbReference>
<accession>A0A0P7WYL6</accession>
<evidence type="ECO:0000313" key="2">
    <source>
        <dbReference type="Proteomes" id="UP000034805"/>
    </source>
</evidence>
<gene>
    <name evidence="1" type="ORF">Z043_114485</name>
</gene>
<name>A0A0P7WYL6_SCLFO</name>
<protein>
    <submittedName>
        <fullName evidence="1">Uncharacterized protein</fullName>
    </submittedName>
</protein>
<dbReference type="EMBL" id="JARO02005322">
    <property type="protein sequence ID" value="KPP66966.1"/>
    <property type="molecule type" value="Genomic_DNA"/>
</dbReference>